<dbReference type="Gene3D" id="1.10.10.10">
    <property type="entry name" value="Winged helix-like DNA-binding domain superfamily/Winged helix DNA-binding domain"/>
    <property type="match status" value="1"/>
</dbReference>
<dbReference type="PROSITE" id="PS51078">
    <property type="entry name" value="ICLR_ED"/>
    <property type="match status" value="1"/>
</dbReference>
<evidence type="ECO:0000259" key="4">
    <source>
        <dbReference type="PROSITE" id="PS51077"/>
    </source>
</evidence>
<dbReference type="InterPro" id="IPR036388">
    <property type="entry name" value="WH-like_DNA-bd_sf"/>
</dbReference>
<evidence type="ECO:0000313" key="7">
    <source>
        <dbReference type="Proteomes" id="UP001500596"/>
    </source>
</evidence>
<comment type="caution">
    <text evidence="6">The sequence shown here is derived from an EMBL/GenBank/DDBJ whole genome shotgun (WGS) entry which is preliminary data.</text>
</comment>
<dbReference type="InterPro" id="IPR029016">
    <property type="entry name" value="GAF-like_dom_sf"/>
</dbReference>
<evidence type="ECO:0000256" key="1">
    <source>
        <dbReference type="ARBA" id="ARBA00023015"/>
    </source>
</evidence>
<dbReference type="InterPro" id="IPR014757">
    <property type="entry name" value="Tscrpt_reg_IclR_C"/>
</dbReference>
<evidence type="ECO:0000256" key="2">
    <source>
        <dbReference type="ARBA" id="ARBA00023125"/>
    </source>
</evidence>
<keyword evidence="3" id="KW-0804">Transcription</keyword>
<keyword evidence="2" id="KW-0238">DNA-binding</keyword>
<reference evidence="7" key="1">
    <citation type="journal article" date="2019" name="Int. J. Syst. Evol. Microbiol.">
        <title>The Global Catalogue of Microorganisms (GCM) 10K type strain sequencing project: providing services to taxonomists for standard genome sequencing and annotation.</title>
        <authorList>
            <consortium name="The Broad Institute Genomics Platform"/>
            <consortium name="The Broad Institute Genome Sequencing Center for Infectious Disease"/>
            <person name="Wu L."/>
            <person name="Ma J."/>
        </authorList>
    </citation>
    <scope>NUCLEOTIDE SEQUENCE [LARGE SCALE GENOMIC DNA]</scope>
    <source>
        <strain evidence="7">JCM 15575</strain>
    </source>
</reference>
<dbReference type="PANTHER" id="PTHR30136:SF35">
    <property type="entry name" value="HTH-TYPE TRANSCRIPTIONAL REGULATOR RV1719"/>
    <property type="match status" value="1"/>
</dbReference>
<gene>
    <name evidence="6" type="ORF">GCM10009807_08920</name>
</gene>
<evidence type="ECO:0000259" key="5">
    <source>
        <dbReference type="PROSITE" id="PS51078"/>
    </source>
</evidence>
<feature type="domain" description="IclR-ED" evidence="5">
    <location>
        <begin position="71"/>
        <end position="259"/>
    </location>
</feature>
<protein>
    <submittedName>
        <fullName evidence="6">IclR family transcriptional regulator</fullName>
    </submittedName>
</protein>
<feature type="domain" description="HTH iclR-type" evidence="4">
    <location>
        <begin position="11"/>
        <end position="77"/>
    </location>
</feature>
<dbReference type="Proteomes" id="UP001500596">
    <property type="component" value="Unassembled WGS sequence"/>
</dbReference>
<dbReference type="Gene3D" id="3.30.450.40">
    <property type="match status" value="1"/>
</dbReference>
<dbReference type="RefSeq" id="WP_344052016.1">
    <property type="nucleotide sequence ID" value="NZ_BAAAPK010000001.1"/>
</dbReference>
<dbReference type="InterPro" id="IPR036390">
    <property type="entry name" value="WH_DNA-bd_sf"/>
</dbReference>
<proteinExistence type="predicted"/>
<accession>A0ABP4S454</accession>
<dbReference type="SUPFAM" id="SSF46785">
    <property type="entry name" value="Winged helix' DNA-binding domain"/>
    <property type="match status" value="1"/>
</dbReference>
<dbReference type="InterPro" id="IPR050707">
    <property type="entry name" value="HTH_MetabolicPath_Reg"/>
</dbReference>
<dbReference type="Pfam" id="PF09339">
    <property type="entry name" value="HTH_IclR"/>
    <property type="match status" value="1"/>
</dbReference>
<dbReference type="InterPro" id="IPR005471">
    <property type="entry name" value="Tscrpt_reg_IclR_N"/>
</dbReference>
<evidence type="ECO:0000313" key="6">
    <source>
        <dbReference type="EMBL" id="GAA1666954.1"/>
    </source>
</evidence>
<name>A0ABP4S454_9MICO</name>
<sequence length="263" mass="28097">MPQSPAMPPALSSMGRGFEVIGALAALTGSSSQNGASVTAVAEHLGRDRSQVSRTLAALDRRGYLTRDGGRGYRLSWAWYAQAQEITAVRLRTEGLSLLDELADATGESCFIGVLHGADTVTVVESIPATSRMIGSWIGRAYPAWCSDAGRAVLWDADDEEIRDVFTGIRFTGAGPNAPASLEVFLERLRDSKERGYAIVDEEAEAGLFSVSAPVRDFRGEVIAAVQVVGERRALVDRATEVGGRCRIAADRLSTLLGAPDVR</sequence>
<dbReference type="EMBL" id="BAAAPK010000001">
    <property type="protein sequence ID" value="GAA1666954.1"/>
    <property type="molecule type" value="Genomic_DNA"/>
</dbReference>
<keyword evidence="7" id="KW-1185">Reference proteome</keyword>
<dbReference type="Pfam" id="PF01614">
    <property type="entry name" value="IclR_C"/>
    <property type="match status" value="1"/>
</dbReference>
<dbReference type="SUPFAM" id="SSF55781">
    <property type="entry name" value="GAF domain-like"/>
    <property type="match status" value="1"/>
</dbReference>
<dbReference type="PANTHER" id="PTHR30136">
    <property type="entry name" value="HELIX-TURN-HELIX TRANSCRIPTIONAL REGULATOR, ICLR FAMILY"/>
    <property type="match status" value="1"/>
</dbReference>
<dbReference type="PROSITE" id="PS51077">
    <property type="entry name" value="HTH_ICLR"/>
    <property type="match status" value="1"/>
</dbReference>
<keyword evidence="1" id="KW-0805">Transcription regulation</keyword>
<organism evidence="6 7">
    <name type="scientific">Microbacterium lacus</name>
    <dbReference type="NCBI Taxonomy" id="415217"/>
    <lineage>
        <taxon>Bacteria</taxon>
        <taxon>Bacillati</taxon>
        <taxon>Actinomycetota</taxon>
        <taxon>Actinomycetes</taxon>
        <taxon>Micrococcales</taxon>
        <taxon>Microbacteriaceae</taxon>
        <taxon>Microbacterium</taxon>
    </lineage>
</organism>
<evidence type="ECO:0000256" key="3">
    <source>
        <dbReference type="ARBA" id="ARBA00023163"/>
    </source>
</evidence>